<dbReference type="EMBL" id="JABMCI010000044">
    <property type="protein sequence ID" value="NUU16328.1"/>
    <property type="molecule type" value="Genomic_DNA"/>
</dbReference>
<gene>
    <name evidence="2" type="ORF">HP550_03575</name>
</gene>
<evidence type="ECO:0000256" key="1">
    <source>
        <dbReference type="SAM" id="Phobius"/>
    </source>
</evidence>
<proteinExistence type="predicted"/>
<keyword evidence="3" id="KW-1185">Reference proteome</keyword>
<keyword evidence="1" id="KW-1133">Transmembrane helix</keyword>
<dbReference type="RefSeq" id="WP_175346226.1">
    <property type="nucleotide sequence ID" value="NZ_JABMCI010000044.1"/>
</dbReference>
<evidence type="ECO:0000313" key="2">
    <source>
        <dbReference type="EMBL" id="NUU16328.1"/>
    </source>
</evidence>
<dbReference type="Proteomes" id="UP000565724">
    <property type="component" value="Unassembled WGS sequence"/>
</dbReference>
<feature type="transmembrane region" description="Helical" evidence="1">
    <location>
        <begin position="174"/>
        <end position="194"/>
    </location>
</feature>
<keyword evidence="1" id="KW-0812">Transmembrane</keyword>
<name>A0A7Y6DW78_9CELL</name>
<protein>
    <submittedName>
        <fullName evidence="2">Uncharacterized protein</fullName>
    </submittedName>
</protein>
<feature type="transmembrane region" description="Helical" evidence="1">
    <location>
        <begin position="214"/>
        <end position="233"/>
    </location>
</feature>
<accession>A0A7Y6DW78</accession>
<reference evidence="2 3" key="1">
    <citation type="submission" date="2020-05" db="EMBL/GenBank/DDBJ databases">
        <title>Genome Sequencing of Type Strains.</title>
        <authorList>
            <person name="Lemaire J.F."/>
            <person name="Inderbitzin P."/>
            <person name="Gregorio O.A."/>
            <person name="Collins S.B."/>
            <person name="Wespe N."/>
            <person name="Knight-Connoni V."/>
        </authorList>
    </citation>
    <scope>NUCLEOTIDE SEQUENCE [LARGE SCALE GENOMIC DNA]</scope>
    <source>
        <strain evidence="2 3">ATCC 25174</strain>
    </source>
</reference>
<feature type="transmembrane region" description="Helical" evidence="1">
    <location>
        <begin position="137"/>
        <end position="154"/>
    </location>
</feature>
<sequence>MRNRLVVAGAIAAVVLVVLVALVTVLNPHPSLPWPRAGVMVAALVTVVAVTVLVLRRRDVAASRAVWFALPALVLGWLWWWPPLSSFGWFAYAPLSTVVVTDAPASDALLPALVVLLWALTVTGAVTVVGDESPVRVLTVVAIALTAPLWLPPGPRVTPAGALLSGDLVTAQPVVVRTASLALVLVVGMAVLLARRPATARATAYVLPAAELSWVWWQTAAGARASVMLAGGVPEPGFSDLLPWAVIPAAETALVVALWVLTVLGTRELVTRYRPPDVVPVSPSGR</sequence>
<feature type="transmembrane region" description="Helical" evidence="1">
    <location>
        <begin position="62"/>
        <end position="80"/>
    </location>
</feature>
<evidence type="ECO:0000313" key="3">
    <source>
        <dbReference type="Proteomes" id="UP000565724"/>
    </source>
</evidence>
<feature type="transmembrane region" description="Helical" evidence="1">
    <location>
        <begin position="108"/>
        <end position="130"/>
    </location>
</feature>
<organism evidence="2 3">
    <name type="scientific">Cellulomonas humilata</name>
    <dbReference type="NCBI Taxonomy" id="144055"/>
    <lineage>
        <taxon>Bacteria</taxon>
        <taxon>Bacillati</taxon>
        <taxon>Actinomycetota</taxon>
        <taxon>Actinomycetes</taxon>
        <taxon>Micrococcales</taxon>
        <taxon>Cellulomonadaceae</taxon>
        <taxon>Cellulomonas</taxon>
    </lineage>
</organism>
<comment type="caution">
    <text evidence="2">The sequence shown here is derived from an EMBL/GenBank/DDBJ whole genome shotgun (WGS) entry which is preliminary data.</text>
</comment>
<feature type="transmembrane region" description="Helical" evidence="1">
    <location>
        <begin position="37"/>
        <end position="55"/>
    </location>
</feature>
<dbReference type="AlphaFoldDB" id="A0A7Y6DW78"/>
<keyword evidence="1" id="KW-0472">Membrane</keyword>
<feature type="transmembrane region" description="Helical" evidence="1">
    <location>
        <begin position="245"/>
        <end position="264"/>
    </location>
</feature>